<dbReference type="EMBL" id="JASBNA010000002">
    <property type="protein sequence ID" value="KAK7694303.1"/>
    <property type="molecule type" value="Genomic_DNA"/>
</dbReference>
<proteinExistence type="predicted"/>
<feature type="compositionally biased region" description="Low complexity" evidence="1">
    <location>
        <begin position="156"/>
        <end position="168"/>
    </location>
</feature>
<comment type="caution">
    <text evidence="2">The sequence shown here is derived from an EMBL/GenBank/DDBJ whole genome shotgun (WGS) entry which is preliminary data.</text>
</comment>
<evidence type="ECO:0000313" key="2">
    <source>
        <dbReference type="EMBL" id="KAK7694303.1"/>
    </source>
</evidence>
<name>A0AAW0GL40_9APHY</name>
<feature type="region of interest" description="Disordered" evidence="1">
    <location>
        <begin position="151"/>
        <end position="176"/>
    </location>
</feature>
<keyword evidence="3" id="KW-1185">Reference proteome</keyword>
<sequence length="860" mass="97224">MLDNPPAPCRSPLLSTLMFFYNKNAQFSNRYFNSQLSALWENALDCYTQNEPGSTSNETSKHTRALAQYYYHAVQIEDKPNVAIYPFYAEFDKPKIERICQDASLLTLTIKKGYVDLDQRTTWITNAGRKKSLADIRAIFLIKSSSTTFNLEESVPNSTGPIPSSTPSDPDPQRNSGHLRAMVLDVTSANLVTLRHGDKELLILETVGAAVKFYLEQYLQFLKTTFNNILFDLPHFGATSYEPKIEYVAARHKPMRDYPLYHYPSDGNITIINRWFITNWTEVKGKYGQFEIEFGTPQVEPLYKSTVVLTINMPSITFTPSDSTDRKDNIIIKGCEMSFIVEAVVGDFNVTFDLEPTSTCHTAYFPPSEVAPQDFQRLIDVVNGTRVKNLLESQSPSPDVMPRDPEPRSLLDSPFSGFPLSILDSHFKSVLPRSWRKGDFSAQSFSSSIQSPQDYVAPKVHIVITAETCRYLAHGSDSEAKKLDNVHATIELSLVVKDHEDLSDSEQNRHRECLANAEYRHLQVKFDKNKHSCSLVTSSNISGDEQEILQRYILEYLETHLQEENQTFRTFTPSAASRRIPDKIYHFGESALILVFMGIQGSYRDPSSEKIPTAPRPDPGQSFIQAICLRVRDLLKPSCAYINASTTLIPSTLVKGEYQSQIDFVTWRDINGTELKMDDLNWQYSSDSLSLKGGSSRVRGEGRKPKLSLSSTTNNKISVNFDRQGSVLFNVLYEGESVVNLSQTEGWLRQVSWSQKSSAKWSTPVSIGLDLTVTQTQQTNINWSDVPSGRMHGPVEFKVSETHRRVVDRFTQFQIGEIQESLNNIVNGFCNLAGAENSEAGRKYSSEKDKLIVYFYTPVR</sequence>
<evidence type="ECO:0000256" key="1">
    <source>
        <dbReference type="SAM" id="MobiDB-lite"/>
    </source>
</evidence>
<protein>
    <submittedName>
        <fullName evidence="2">Uncharacterized protein</fullName>
    </submittedName>
</protein>
<dbReference type="AlphaFoldDB" id="A0AAW0GL40"/>
<gene>
    <name evidence="2" type="ORF">QCA50_001485</name>
</gene>
<reference evidence="2 3" key="1">
    <citation type="submission" date="2022-09" db="EMBL/GenBank/DDBJ databases">
        <authorList>
            <person name="Palmer J.M."/>
        </authorList>
    </citation>
    <scope>NUCLEOTIDE SEQUENCE [LARGE SCALE GENOMIC DNA]</scope>
    <source>
        <strain evidence="2 3">DSM 7382</strain>
    </source>
</reference>
<evidence type="ECO:0000313" key="3">
    <source>
        <dbReference type="Proteomes" id="UP001385951"/>
    </source>
</evidence>
<accession>A0AAW0GL40</accession>
<organism evidence="2 3">
    <name type="scientific">Cerrena zonata</name>
    <dbReference type="NCBI Taxonomy" id="2478898"/>
    <lineage>
        <taxon>Eukaryota</taxon>
        <taxon>Fungi</taxon>
        <taxon>Dikarya</taxon>
        <taxon>Basidiomycota</taxon>
        <taxon>Agaricomycotina</taxon>
        <taxon>Agaricomycetes</taxon>
        <taxon>Polyporales</taxon>
        <taxon>Cerrenaceae</taxon>
        <taxon>Cerrena</taxon>
    </lineage>
</organism>
<dbReference type="Proteomes" id="UP001385951">
    <property type="component" value="Unassembled WGS sequence"/>
</dbReference>